<dbReference type="PANTHER" id="PTHR23429">
    <property type="entry name" value="GLUCOSE-6-PHOSPHATE 1-DEHYDROGENASE G6PD"/>
    <property type="match status" value="1"/>
</dbReference>
<feature type="binding site" evidence="7">
    <location>
        <position position="193"/>
    </location>
    <ligand>
        <name>substrate</name>
    </ligand>
</feature>
<dbReference type="NCBIfam" id="TIGR00871">
    <property type="entry name" value="zwf"/>
    <property type="match status" value="1"/>
</dbReference>
<dbReference type="STRING" id="194439.CT1873"/>
<dbReference type="PROSITE" id="PS00069">
    <property type="entry name" value="G6P_DEHYDROGENASE"/>
    <property type="match status" value="1"/>
</dbReference>
<dbReference type="PATRIC" id="fig|194439.7.peg.1698"/>
<keyword evidence="11" id="KW-1185">Reference proteome</keyword>
<dbReference type="Pfam" id="PF00479">
    <property type="entry name" value="G6PD_N"/>
    <property type="match status" value="1"/>
</dbReference>
<dbReference type="OrthoDB" id="9802739at2"/>
<dbReference type="GO" id="GO:0050661">
    <property type="term" value="F:NADP binding"/>
    <property type="evidence" value="ECO:0007669"/>
    <property type="project" value="UniProtKB-UniRule"/>
</dbReference>
<dbReference type="InterPro" id="IPR022675">
    <property type="entry name" value="G6P_DH_C"/>
</dbReference>
<evidence type="ECO:0000256" key="4">
    <source>
        <dbReference type="ARBA" id="ARBA00022857"/>
    </source>
</evidence>
<dbReference type="InterPro" id="IPR019796">
    <property type="entry name" value="G6P_DH_AS"/>
</dbReference>
<feature type="binding site" evidence="7">
    <location>
        <position position="246"/>
    </location>
    <ligand>
        <name>substrate</name>
    </ligand>
</feature>
<dbReference type="InterPro" id="IPR036291">
    <property type="entry name" value="NAD(P)-bd_dom_sf"/>
</dbReference>
<evidence type="ECO:0000256" key="3">
    <source>
        <dbReference type="ARBA" id="ARBA00022526"/>
    </source>
</evidence>
<dbReference type="Pfam" id="PF02781">
    <property type="entry name" value="G6PD_C"/>
    <property type="match status" value="1"/>
</dbReference>
<dbReference type="Gene3D" id="3.30.360.10">
    <property type="entry name" value="Dihydrodipicolinate Reductase, domain 2"/>
    <property type="match status" value="1"/>
</dbReference>
<dbReference type="PANTHER" id="PTHR23429:SF0">
    <property type="entry name" value="GLUCOSE-6-PHOSPHATE 1-DEHYDROGENASE"/>
    <property type="match status" value="1"/>
</dbReference>
<organism evidence="10 11">
    <name type="scientific">Chlorobaculum tepidum (strain ATCC 49652 / DSM 12025 / NBRC 103806 / TLS)</name>
    <name type="common">Chlorobium tepidum</name>
    <dbReference type="NCBI Taxonomy" id="194439"/>
    <lineage>
        <taxon>Bacteria</taxon>
        <taxon>Pseudomonadati</taxon>
        <taxon>Chlorobiota</taxon>
        <taxon>Chlorobiia</taxon>
        <taxon>Chlorobiales</taxon>
        <taxon>Chlorobiaceae</taxon>
        <taxon>Chlorobaculum</taxon>
    </lineage>
</organism>
<dbReference type="GO" id="GO:0005829">
    <property type="term" value="C:cytosol"/>
    <property type="evidence" value="ECO:0007669"/>
    <property type="project" value="TreeGrafter"/>
</dbReference>
<sequence>MSGTLDNFTIVIFGASSDLASRKLFPSIFQLARWGHMPESFRLIGVGRQEQSHEEFRAFVRSRLLEHSPEAAGDAARLDAFCLRLFYARVDLDDPASYEVLRDEIMREEKVGGSTCRNLMFYLSIPPSLAPAVVRNLGKAGLGGREQSCTGWRKLIAEKPYGHDLESARELNRVINEVFEENQVYRIDHYLGKEPVQNIMVFRFSNGIFEPLWNRQYIAQVQITIAEDFGIRDRGAYYEESGLLRDIIQNHGLQLLTAIAMEPPVDLSADSIRDEKAKVLRSVRHFTPDSVRESVVIGQYEGYRNEKNVAPDSKVETFAAVKFHVDNWRWSGVPFYMKAGKNLAKRVTEIVITFRCPPQNYYGPSGGAACCTPNQVVLGIQPDETVAIRFGAKRPGEQMITDPVFMKFDYRDTFQGEGLTPYHRLLLDAIEGNQMNFIRKDSVEYSWEIIDSLKNSIDGQVPEQYPVHSWGPESSRIYG</sequence>
<evidence type="ECO:0000259" key="9">
    <source>
        <dbReference type="Pfam" id="PF02781"/>
    </source>
</evidence>
<dbReference type="RefSeq" id="WP_010933531.1">
    <property type="nucleotide sequence ID" value="NC_002932.3"/>
</dbReference>
<keyword evidence="6 7" id="KW-0119">Carbohydrate metabolism</keyword>
<comment type="function">
    <text evidence="7">Catalyzes the oxidation of glucose 6-phosphate to 6-phosphogluconolactone.</text>
</comment>
<dbReference type="SUPFAM" id="SSF55347">
    <property type="entry name" value="Glyceraldehyde-3-phosphate dehydrogenase-like, C-terminal domain"/>
    <property type="match status" value="1"/>
</dbReference>
<dbReference type="InterPro" id="IPR022674">
    <property type="entry name" value="G6P_DH_NAD-bd"/>
</dbReference>
<comment type="caution">
    <text evidence="7">Lacks conserved residue(s) required for the propagation of feature annotation.</text>
</comment>
<name>Q8KBB6_CHLTE</name>
<dbReference type="GO" id="GO:0004345">
    <property type="term" value="F:glucose-6-phosphate dehydrogenase activity"/>
    <property type="evidence" value="ECO:0007669"/>
    <property type="project" value="UniProtKB-UniRule"/>
</dbReference>
<dbReference type="HAMAP" id="MF_00966">
    <property type="entry name" value="G6PD"/>
    <property type="match status" value="1"/>
</dbReference>
<dbReference type="HOGENOM" id="CLU_013524_5_0_10"/>
<protein>
    <recommendedName>
        <fullName evidence="7">Glucose-6-phosphate 1-dehydrogenase</fullName>
        <shortName evidence="7">G6PD</shortName>
        <ecNumber evidence="7">1.1.1.49</ecNumber>
    </recommendedName>
</protein>
<dbReference type="AlphaFoldDB" id="Q8KBB6"/>
<evidence type="ECO:0000313" key="11">
    <source>
        <dbReference type="Proteomes" id="UP000001007"/>
    </source>
</evidence>
<dbReference type="GO" id="GO:0009051">
    <property type="term" value="P:pentose-phosphate shunt, oxidative branch"/>
    <property type="evidence" value="ECO:0007669"/>
    <property type="project" value="TreeGrafter"/>
</dbReference>
<evidence type="ECO:0000259" key="8">
    <source>
        <dbReference type="Pfam" id="PF00479"/>
    </source>
</evidence>
<evidence type="ECO:0000256" key="2">
    <source>
        <dbReference type="ARBA" id="ARBA00009975"/>
    </source>
</evidence>
<keyword evidence="3 7" id="KW-0313">Glucose metabolism</keyword>
<dbReference type="EnsemblBacteria" id="AAM73092">
    <property type="protein sequence ID" value="AAM73092"/>
    <property type="gene ID" value="CT1873"/>
</dbReference>
<feature type="domain" description="Glucose-6-phosphate dehydrogenase C-terminal" evidence="9">
    <location>
        <begin position="200"/>
        <end position="475"/>
    </location>
</feature>
<evidence type="ECO:0000256" key="6">
    <source>
        <dbReference type="ARBA" id="ARBA00023277"/>
    </source>
</evidence>
<feature type="domain" description="Glucose-6-phosphate dehydrogenase NAD-binding" evidence="8">
    <location>
        <begin position="11"/>
        <end position="198"/>
    </location>
</feature>
<keyword evidence="4 7" id="KW-0521">NADP</keyword>
<dbReference type="Proteomes" id="UP000001007">
    <property type="component" value="Chromosome"/>
</dbReference>
<dbReference type="UniPathway" id="UPA00115">
    <property type="reaction ID" value="UER00408"/>
</dbReference>
<feature type="binding site" evidence="7">
    <location>
        <position position="48"/>
    </location>
    <ligand>
        <name>NADP(+)</name>
        <dbReference type="ChEBI" id="CHEBI:58349"/>
    </ligand>
</feature>
<dbReference type="InterPro" id="IPR001282">
    <property type="entry name" value="G6P_DH"/>
</dbReference>
<proteinExistence type="inferred from homology"/>
<evidence type="ECO:0000256" key="1">
    <source>
        <dbReference type="ARBA" id="ARBA00004937"/>
    </source>
</evidence>
<dbReference type="Gene3D" id="3.40.50.720">
    <property type="entry name" value="NAD(P)-binding Rossmann-like Domain"/>
    <property type="match status" value="1"/>
</dbReference>
<dbReference type="eggNOG" id="COG0364">
    <property type="taxonomic scope" value="Bacteria"/>
</dbReference>
<feature type="binding site" evidence="7">
    <location>
        <begin position="91"/>
        <end position="92"/>
    </location>
    <ligand>
        <name>NADP(+)</name>
        <dbReference type="ChEBI" id="CHEBI:58349"/>
    </ligand>
</feature>
<keyword evidence="5 7" id="KW-0560">Oxidoreductase</keyword>
<dbReference type="EC" id="1.1.1.49" evidence="7"/>
<gene>
    <name evidence="7 10" type="primary">zwf</name>
    <name evidence="10" type="ordered locus">CT1873</name>
</gene>
<dbReference type="GO" id="GO:0006006">
    <property type="term" value="P:glucose metabolic process"/>
    <property type="evidence" value="ECO:0007669"/>
    <property type="project" value="UniProtKB-KW"/>
</dbReference>
<feature type="binding site" evidence="7">
    <location>
        <position position="341"/>
    </location>
    <ligand>
        <name>substrate</name>
    </ligand>
</feature>
<accession>Q8KBB6</accession>
<dbReference type="EMBL" id="AE006470">
    <property type="protein sequence ID" value="AAM73092.1"/>
    <property type="molecule type" value="Genomic_DNA"/>
</dbReference>
<feature type="binding site" evidence="7">
    <location>
        <position position="189"/>
    </location>
    <ligand>
        <name>substrate</name>
    </ligand>
</feature>
<comment type="similarity">
    <text evidence="2 7">Belongs to the glucose-6-phosphate dehydrogenase family.</text>
</comment>
<feature type="active site" description="Proton acceptor" evidence="7">
    <location>
        <position position="251"/>
    </location>
</feature>
<feature type="binding site" evidence="7">
    <location>
        <position position="159"/>
    </location>
    <ligand>
        <name>NADP(+)</name>
        <dbReference type="ChEBI" id="CHEBI:58349"/>
    </ligand>
</feature>
<dbReference type="PRINTS" id="PR00079">
    <property type="entry name" value="G6PDHDRGNASE"/>
</dbReference>
<evidence type="ECO:0000256" key="5">
    <source>
        <dbReference type="ARBA" id="ARBA00023002"/>
    </source>
</evidence>
<dbReference type="KEGG" id="cte:CT1873"/>
<comment type="pathway">
    <text evidence="1 7">Carbohydrate degradation; pentose phosphate pathway; D-ribulose 5-phosphate from D-glucose 6-phosphate (oxidative stage): step 1/3.</text>
</comment>
<evidence type="ECO:0000256" key="7">
    <source>
        <dbReference type="HAMAP-Rule" id="MF_00966"/>
    </source>
</evidence>
<reference evidence="10 11" key="1">
    <citation type="journal article" date="2002" name="Proc. Natl. Acad. Sci. U.S.A.">
        <title>The complete genome sequence of Chlorobium tepidum TLS, a photosynthetic, anaerobic, green-sulfur bacterium.</title>
        <authorList>
            <person name="Eisen J.A."/>
            <person name="Nelson K.E."/>
            <person name="Paulsen I.T."/>
            <person name="Heidelberg J.F."/>
            <person name="Wu M."/>
            <person name="Dodson R.J."/>
            <person name="Deboy R."/>
            <person name="Gwinn M.L."/>
            <person name="Nelson W.C."/>
            <person name="Haft D.H."/>
            <person name="Hickey E.K."/>
            <person name="Peterson J.D."/>
            <person name="Durkin A.S."/>
            <person name="Kolonay J.L."/>
            <person name="Yang F."/>
            <person name="Holt I."/>
            <person name="Umayam L.A."/>
            <person name="Mason T."/>
            <person name="Brenner M."/>
            <person name="Shea T.P."/>
            <person name="Parksey D."/>
            <person name="Nierman W.C."/>
            <person name="Feldblyum T.V."/>
            <person name="Hansen C.L."/>
            <person name="Craven M.B."/>
            <person name="Radune D."/>
            <person name="Vamathevan J."/>
            <person name="Khouri H."/>
            <person name="White O."/>
            <person name="Gruber T.M."/>
            <person name="Ketchum K.A."/>
            <person name="Venter J.C."/>
            <person name="Tettelin H."/>
            <person name="Bryant D.A."/>
            <person name="Fraser C.M."/>
        </authorList>
    </citation>
    <scope>NUCLEOTIDE SEQUENCE [LARGE SCALE GENOMIC DNA]</scope>
    <source>
        <strain evidence="11">ATCC 49652 / DSM 12025 / NBRC 103806 / TLS</strain>
    </source>
</reference>
<dbReference type="PIRSF" id="PIRSF000110">
    <property type="entry name" value="G6PD"/>
    <property type="match status" value="1"/>
</dbReference>
<dbReference type="SUPFAM" id="SSF51735">
    <property type="entry name" value="NAD(P)-binding Rossmann-fold domains"/>
    <property type="match status" value="1"/>
</dbReference>
<feature type="binding site" evidence="7">
    <location>
        <position position="227"/>
    </location>
    <ligand>
        <name>substrate</name>
    </ligand>
</feature>
<comment type="catalytic activity">
    <reaction evidence="7">
        <text>D-glucose 6-phosphate + NADP(+) = 6-phospho-D-glucono-1,5-lactone + NADPH + H(+)</text>
        <dbReference type="Rhea" id="RHEA:15841"/>
        <dbReference type="ChEBI" id="CHEBI:15378"/>
        <dbReference type="ChEBI" id="CHEBI:57783"/>
        <dbReference type="ChEBI" id="CHEBI:57955"/>
        <dbReference type="ChEBI" id="CHEBI:58349"/>
        <dbReference type="ChEBI" id="CHEBI:61548"/>
        <dbReference type="EC" id="1.1.1.49"/>
    </reaction>
</comment>
<evidence type="ECO:0000313" key="10">
    <source>
        <dbReference type="EMBL" id="AAM73092.1"/>
    </source>
</evidence>